<dbReference type="InterPro" id="IPR036388">
    <property type="entry name" value="WH-like_DNA-bd_sf"/>
</dbReference>
<sequence>MLGILSAYENRSGSRGNYYSYELDVPFTSAIEAMSDVLRMDGEIEVIQEIASVNGVS</sequence>
<dbReference type="PATRIC" id="fig|1008153.3.peg.4006"/>
<accession>A0A151A902</accession>
<evidence type="ECO:0000313" key="2">
    <source>
        <dbReference type="Proteomes" id="UP000075321"/>
    </source>
</evidence>
<dbReference type="AlphaFoldDB" id="A0A151A902"/>
<reference evidence="1 2" key="1">
    <citation type="submission" date="2016-02" db="EMBL/GenBank/DDBJ databases">
        <title>Genome sequence of Halalkalicoccus paucihalophilus DSM 24557.</title>
        <authorList>
            <person name="Poehlein A."/>
            <person name="Daniel R."/>
        </authorList>
    </citation>
    <scope>NUCLEOTIDE SEQUENCE [LARGE SCALE GENOMIC DNA]</scope>
    <source>
        <strain evidence="1 2">DSM 24557</strain>
    </source>
</reference>
<proteinExistence type="predicted"/>
<evidence type="ECO:0008006" key="3">
    <source>
        <dbReference type="Google" id="ProtNLM"/>
    </source>
</evidence>
<dbReference type="Gene3D" id="1.10.10.10">
    <property type="entry name" value="Winged helix-like DNA-binding domain superfamily/Winged helix DNA-binding domain"/>
    <property type="match status" value="1"/>
</dbReference>
<gene>
    <name evidence="1" type="ORF">HAPAU_37580</name>
</gene>
<comment type="caution">
    <text evidence="1">The sequence shown here is derived from an EMBL/GenBank/DDBJ whole genome shotgun (WGS) entry which is preliminary data.</text>
</comment>
<dbReference type="EMBL" id="LTAZ01000016">
    <property type="protein sequence ID" value="KYH24115.1"/>
    <property type="molecule type" value="Genomic_DNA"/>
</dbReference>
<dbReference type="Proteomes" id="UP000075321">
    <property type="component" value="Unassembled WGS sequence"/>
</dbReference>
<organism evidence="1 2">
    <name type="scientific">Halalkalicoccus paucihalophilus</name>
    <dbReference type="NCBI Taxonomy" id="1008153"/>
    <lineage>
        <taxon>Archaea</taxon>
        <taxon>Methanobacteriati</taxon>
        <taxon>Methanobacteriota</taxon>
        <taxon>Stenosarchaea group</taxon>
        <taxon>Halobacteria</taxon>
        <taxon>Halobacteriales</taxon>
        <taxon>Halococcaceae</taxon>
        <taxon>Halalkalicoccus</taxon>
    </lineage>
</organism>
<name>A0A151A902_9EURY</name>
<keyword evidence="2" id="KW-1185">Reference proteome</keyword>
<evidence type="ECO:0000313" key="1">
    <source>
        <dbReference type="EMBL" id="KYH24115.1"/>
    </source>
</evidence>
<protein>
    <recommendedName>
        <fullName evidence="3">Cell division control protein 6</fullName>
    </recommendedName>
</protein>